<feature type="transmembrane region" description="Helical" evidence="1">
    <location>
        <begin position="74"/>
        <end position="95"/>
    </location>
</feature>
<reference evidence="2 3" key="1">
    <citation type="journal article" date="2022" name="Syst. Appl. Microbiol.">
        <title>Rhodopirellula aestuarii sp. nov., a novel member of the genus Rhodopirellula isolated from brackish sediments collected in the Tagus River estuary, Portugal.</title>
        <authorList>
            <person name="Vitorino I.R."/>
            <person name="Klimek D."/>
            <person name="Calusinska M."/>
            <person name="Lobo-da-Cunha A."/>
            <person name="Vasconcelos V."/>
            <person name="Lage O.M."/>
        </authorList>
    </citation>
    <scope>NUCLEOTIDE SEQUENCE [LARGE SCALE GENOMIC DNA]</scope>
    <source>
        <strain evidence="2 3">ICT_H3.1</strain>
    </source>
</reference>
<feature type="transmembrane region" description="Helical" evidence="1">
    <location>
        <begin position="322"/>
        <end position="340"/>
    </location>
</feature>
<dbReference type="RefSeq" id="WP_250927689.1">
    <property type="nucleotide sequence ID" value="NZ_JAMQBK010000016.1"/>
</dbReference>
<sequence length="445" mass="48412">MNPTPPAPDQRRTRRYWLSKSRGAASFGRGVRWWFCSIGRVQWSIALSLPLAAISVFLIAMAPSMFGGADHSDTGSWAVHLAFVWCIGLFIQAAITQTLFSVRPPANTINQIHHFPPLPTHLASHSVTLTIGGVWIAIPDIDASPSPEEFVDHEHNSLFADAPEELYLRDNSQTILESFGGASRVLLLWSAVLMSLGVAALICLLFDRFSLYSLPQSAEAGDASDAAIALVDRVWIASAWIFCLQGFWQLLPVPQSLGRVGWSAVIGLFSGAPNDEAGDREKATHAARMARWGIVAFALVTLVGGVMAIHASGISTQAGGRALPAFAGISLLAVWLFASTRGEDLFASQMTLAANGETGVMKSRLGIRAALQRREYKKSEKERIRKLREAADREHSEASDAARADEILQRLHANGPTSLTDEERAILGRVSEAIRRERERNQDGG</sequence>
<evidence type="ECO:0000313" key="3">
    <source>
        <dbReference type="Proteomes" id="UP001202961"/>
    </source>
</evidence>
<keyword evidence="3" id="KW-1185">Reference proteome</keyword>
<accession>A0ABT0TZM5</accession>
<name>A0ABT0TZM5_9BACT</name>
<keyword evidence="1" id="KW-1133">Transmembrane helix</keyword>
<proteinExistence type="predicted"/>
<comment type="caution">
    <text evidence="2">The sequence shown here is derived from an EMBL/GenBank/DDBJ whole genome shotgun (WGS) entry which is preliminary data.</text>
</comment>
<feature type="transmembrane region" description="Helical" evidence="1">
    <location>
        <begin position="41"/>
        <end position="62"/>
    </location>
</feature>
<dbReference type="Proteomes" id="UP001202961">
    <property type="component" value="Unassembled WGS sequence"/>
</dbReference>
<feature type="transmembrane region" description="Helical" evidence="1">
    <location>
        <begin position="186"/>
        <end position="206"/>
    </location>
</feature>
<gene>
    <name evidence="2" type="ORF">NB063_05195</name>
</gene>
<evidence type="ECO:0000256" key="1">
    <source>
        <dbReference type="SAM" id="Phobius"/>
    </source>
</evidence>
<protein>
    <submittedName>
        <fullName evidence="2">Uncharacterized protein</fullName>
    </submittedName>
</protein>
<evidence type="ECO:0000313" key="2">
    <source>
        <dbReference type="EMBL" id="MCM2370017.1"/>
    </source>
</evidence>
<dbReference type="EMBL" id="JAMQBK010000016">
    <property type="protein sequence ID" value="MCM2370017.1"/>
    <property type="molecule type" value="Genomic_DNA"/>
</dbReference>
<keyword evidence="1" id="KW-0472">Membrane</keyword>
<feature type="transmembrane region" description="Helical" evidence="1">
    <location>
        <begin position="290"/>
        <end position="310"/>
    </location>
</feature>
<keyword evidence="1" id="KW-0812">Transmembrane</keyword>
<organism evidence="2 3">
    <name type="scientific">Aporhodopirellula aestuarii</name>
    <dbReference type="NCBI Taxonomy" id="2950107"/>
    <lineage>
        <taxon>Bacteria</taxon>
        <taxon>Pseudomonadati</taxon>
        <taxon>Planctomycetota</taxon>
        <taxon>Planctomycetia</taxon>
        <taxon>Pirellulales</taxon>
        <taxon>Pirellulaceae</taxon>
        <taxon>Aporhodopirellula</taxon>
    </lineage>
</organism>